<dbReference type="AlphaFoldDB" id="A0A3M6UPD5"/>
<protein>
    <submittedName>
        <fullName evidence="1">Uncharacterized protein</fullName>
    </submittedName>
</protein>
<gene>
    <name evidence="1" type="ORF">pdam_00022945</name>
</gene>
<proteinExistence type="predicted"/>
<name>A0A3M6UPD5_POCDA</name>
<reference evidence="1 2" key="1">
    <citation type="journal article" date="2018" name="Sci. Rep.">
        <title>Comparative analysis of the Pocillopora damicornis genome highlights role of immune system in coral evolution.</title>
        <authorList>
            <person name="Cunning R."/>
            <person name="Bay R.A."/>
            <person name="Gillette P."/>
            <person name="Baker A.C."/>
            <person name="Traylor-Knowles N."/>
        </authorList>
    </citation>
    <scope>NUCLEOTIDE SEQUENCE [LARGE SCALE GENOMIC DNA]</scope>
    <source>
        <strain evidence="1">RSMAS</strain>
        <tissue evidence="1">Whole animal</tissue>
    </source>
</reference>
<evidence type="ECO:0000313" key="2">
    <source>
        <dbReference type="Proteomes" id="UP000275408"/>
    </source>
</evidence>
<evidence type="ECO:0000313" key="1">
    <source>
        <dbReference type="EMBL" id="RMX55218.1"/>
    </source>
</evidence>
<accession>A0A3M6UPD5</accession>
<dbReference type="EMBL" id="RCHS01001103">
    <property type="protein sequence ID" value="RMX55218.1"/>
    <property type="molecule type" value="Genomic_DNA"/>
</dbReference>
<sequence>MDAWLSLCGSTVERWSAEFEGFRLDLTRAWIRMAREDSTKTEKPPITHLKCAVQLHMQSVSMLKMAVNRAKQERKIPRSFIDECVEAKTKQCKKIKLRIRIFIL</sequence>
<comment type="caution">
    <text evidence="1">The sequence shown here is derived from an EMBL/GenBank/DDBJ whole genome shotgun (WGS) entry which is preliminary data.</text>
</comment>
<dbReference type="Proteomes" id="UP000275408">
    <property type="component" value="Unassembled WGS sequence"/>
</dbReference>
<organism evidence="1 2">
    <name type="scientific">Pocillopora damicornis</name>
    <name type="common">Cauliflower coral</name>
    <name type="synonym">Millepora damicornis</name>
    <dbReference type="NCBI Taxonomy" id="46731"/>
    <lineage>
        <taxon>Eukaryota</taxon>
        <taxon>Metazoa</taxon>
        <taxon>Cnidaria</taxon>
        <taxon>Anthozoa</taxon>
        <taxon>Hexacorallia</taxon>
        <taxon>Scleractinia</taxon>
        <taxon>Astrocoeniina</taxon>
        <taxon>Pocilloporidae</taxon>
        <taxon>Pocillopora</taxon>
    </lineage>
</organism>
<keyword evidence="2" id="KW-1185">Reference proteome</keyword>